<protein>
    <recommendedName>
        <fullName evidence="3">F-box domain-containing protein</fullName>
    </recommendedName>
</protein>
<dbReference type="VEuPathDB" id="FungiDB:VP01_744g5"/>
<dbReference type="OrthoDB" id="2495769at2759"/>
<gene>
    <name evidence="1" type="ORF">VP01_744g5</name>
</gene>
<sequence>MQLKRAENSEHVPRMKEAPTSFSLLPVELVEQIVDQLQEQLWPPVDSAITDWSSYPSISAQRDLCALSLVSRHLNRIVTPRLLRNIIHDFKSKSFSEVTFDPHRYRWLSPHELPSQPVSQWIRTLYLHDLFRDLDPALEAKNMAALLENLPAIEVLVATGFCASVLLHTFGTYPLGQIGSLKVLKIFSYALDVKSMLAAFRTFPNLTSLTIDVVNIEGIVTIPSHCFPTKHSSITQLDICARLYAPEEYDSLCEVLMHIVPTLKMVHIHGEYSEELHQVVSMLRLSPLETLLLNFKNKFPERLMSIRIPTLKTLSISTYGYASPRLWESDLTASVKKLIVNSSGYPIDLHQLHRTVKTPNLQVLQLQSLCKRRNQEEERSWDAQVREWCMKKGVSFVNKNADDNILRPHDDYRYLEPEE</sequence>
<dbReference type="Gene3D" id="3.80.10.10">
    <property type="entry name" value="Ribonuclease Inhibitor"/>
    <property type="match status" value="1"/>
</dbReference>
<evidence type="ECO:0008006" key="3">
    <source>
        <dbReference type="Google" id="ProtNLM"/>
    </source>
</evidence>
<dbReference type="AlphaFoldDB" id="A0A0L6UEL6"/>
<reference evidence="1 2" key="1">
    <citation type="submission" date="2015-08" db="EMBL/GenBank/DDBJ databases">
        <title>Next Generation Sequencing and Analysis of the Genome of Puccinia sorghi L Schw, the Causal Agent of Maize Common Rust.</title>
        <authorList>
            <person name="Rochi L."/>
            <person name="Burguener G."/>
            <person name="Darino M."/>
            <person name="Turjanski A."/>
            <person name="Kreff E."/>
            <person name="Dieguez M.J."/>
            <person name="Sacco F."/>
        </authorList>
    </citation>
    <scope>NUCLEOTIDE SEQUENCE [LARGE SCALE GENOMIC DNA]</scope>
    <source>
        <strain evidence="1 2">RO10H11247</strain>
    </source>
</reference>
<accession>A0A0L6UEL6</accession>
<evidence type="ECO:0000313" key="1">
    <source>
        <dbReference type="EMBL" id="KNZ46240.1"/>
    </source>
</evidence>
<dbReference type="InterPro" id="IPR032675">
    <property type="entry name" value="LRR_dom_sf"/>
</dbReference>
<keyword evidence="2" id="KW-1185">Reference proteome</keyword>
<evidence type="ECO:0000313" key="2">
    <source>
        <dbReference type="Proteomes" id="UP000037035"/>
    </source>
</evidence>
<name>A0A0L6UEL6_9BASI</name>
<proteinExistence type="predicted"/>
<organism evidence="1 2">
    <name type="scientific">Puccinia sorghi</name>
    <dbReference type="NCBI Taxonomy" id="27349"/>
    <lineage>
        <taxon>Eukaryota</taxon>
        <taxon>Fungi</taxon>
        <taxon>Dikarya</taxon>
        <taxon>Basidiomycota</taxon>
        <taxon>Pucciniomycotina</taxon>
        <taxon>Pucciniomycetes</taxon>
        <taxon>Pucciniales</taxon>
        <taxon>Pucciniaceae</taxon>
        <taxon>Puccinia</taxon>
    </lineage>
</organism>
<dbReference type="SUPFAM" id="SSF52047">
    <property type="entry name" value="RNI-like"/>
    <property type="match status" value="1"/>
</dbReference>
<comment type="caution">
    <text evidence="1">The sequence shown here is derived from an EMBL/GenBank/DDBJ whole genome shotgun (WGS) entry which is preliminary data.</text>
</comment>
<dbReference type="Proteomes" id="UP000037035">
    <property type="component" value="Unassembled WGS sequence"/>
</dbReference>
<dbReference type="EMBL" id="LAVV01012883">
    <property type="protein sequence ID" value="KNZ46240.1"/>
    <property type="molecule type" value="Genomic_DNA"/>
</dbReference>